<dbReference type="PANTHER" id="PTHR43581">
    <property type="entry name" value="ATP/GTP PHOSPHATASE"/>
    <property type="match status" value="1"/>
</dbReference>
<organism evidence="2 3">
    <name type="scientific">Flavobacterium sandaracinum</name>
    <dbReference type="NCBI Taxonomy" id="2541733"/>
    <lineage>
        <taxon>Bacteria</taxon>
        <taxon>Pseudomonadati</taxon>
        <taxon>Bacteroidota</taxon>
        <taxon>Flavobacteriia</taxon>
        <taxon>Flavobacteriales</taxon>
        <taxon>Flavobacteriaceae</taxon>
        <taxon>Flavobacterium</taxon>
    </lineage>
</organism>
<dbReference type="InterPro" id="IPR041685">
    <property type="entry name" value="AAA_GajA/Old/RecF-like"/>
</dbReference>
<dbReference type="PANTHER" id="PTHR43581:SF4">
    <property type="entry name" value="ATP_GTP PHOSPHATASE"/>
    <property type="match status" value="1"/>
</dbReference>
<dbReference type="InterPro" id="IPR051396">
    <property type="entry name" value="Bact_Antivir_Def_Nuclease"/>
</dbReference>
<dbReference type="OrthoDB" id="9792800at2"/>
<comment type="caution">
    <text evidence="2">The sequence shown here is derived from an EMBL/GenBank/DDBJ whole genome shotgun (WGS) entry which is preliminary data.</text>
</comment>
<dbReference type="EMBL" id="SMFN01000001">
    <property type="protein sequence ID" value="TDE07833.1"/>
    <property type="molecule type" value="Genomic_DNA"/>
</dbReference>
<name>A0A4R5DC45_9FLAO</name>
<keyword evidence="3" id="KW-1185">Reference proteome</keyword>
<protein>
    <recommendedName>
        <fullName evidence="1">Endonuclease GajA/Old nuclease/RecF-like AAA domain-containing protein</fullName>
    </recommendedName>
</protein>
<evidence type="ECO:0000313" key="2">
    <source>
        <dbReference type="EMBL" id="TDE07833.1"/>
    </source>
</evidence>
<dbReference type="Gene3D" id="3.40.50.300">
    <property type="entry name" value="P-loop containing nucleotide triphosphate hydrolases"/>
    <property type="match status" value="1"/>
</dbReference>
<dbReference type="InterPro" id="IPR027417">
    <property type="entry name" value="P-loop_NTPase"/>
</dbReference>
<dbReference type="AlphaFoldDB" id="A0A4R5DC45"/>
<feature type="domain" description="Endonuclease GajA/Old nuclease/RecF-like AAA" evidence="1">
    <location>
        <begin position="1"/>
        <end position="377"/>
    </location>
</feature>
<sequence length="629" mass="70770">MKLEKIKLKNFRCYNTETVFIVDDLTCIIGKNDIGKSTIIEALDAFFNDNIDAGDLSSNGDSNVIEVTCFFSGIPDKIVLDATVPTSPKEEGLLNENDELEIVRRYSVGATVSKSIFINCFYPVDLRIDNLLSLKKDTLILKAEEELGIDLTGVPKNQNPALRRAIREFIGGDRALKEIKVDGSLSSESNLKTIWGKLKVMLPIFTLFKVDKPLEDKDKDVQDPMKSAVDETLALPEIRVLLEQIEEKVREKSSEVADGIIAKLKDIDSSLAEKLKTDFKKSPSWKSVFDLTLMNENNIPLNKRGSGVRRLVLLSFFQAQAEKRKSDINAPSIIYAIEEPETSQHPNHQLLLIKSLIELSEQNNTQVMFTSHNANLVREIPIQSLRYISQVPDALLVEYGLDYVTGEKNEATIQKIIQTLGILPNPADKVKIIIFVEGNHDVNGLKRYSLILNAQDNNILDLNSDDIAWVIVGGSSLKHYIENNYLEGLGKPQVHIYDSDVPAYIGYVAKINAEGNPNKIAFNTTKQELESYLHHNAINEAYIANGNICTLTEITDTDDVPFKVAENLYTNSGNDWAVLEELKKKEKSSQKKQLLNQLAVEKMTVDRIVERGGYDEMKHWFSEIKRLKN</sequence>
<accession>A0A4R5DC45</accession>
<gene>
    <name evidence="2" type="ORF">E0F91_01765</name>
</gene>
<reference evidence="2 3" key="1">
    <citation type="submission" date="2019-03" db="EMBL/GenBank/DDBJ databases">
        <title>Flavobacterium LB-D12 sp. nov., isolated from arctic soil.</title>
        <authorList>
            <person name="Chaudhary D.K."/>
        </authorList>
    </citation>
    <scope>NUCLEOTIDE SEQUENCE [LARGE SCALE GENOMIC DNA]</scope>
    <source>
        <strain evidence="2 3">LB-D12</strain>
    </source>
</reference>
<dbReference type="Proteomes" id="UP000294644">
    <property type="component" value="Unassembled WGS sequence"/>
</dbReference>
<proteinExistence type="predicted"/>
<evidence type="ECO:0000259" key="1">
    <source>
        <dbReference type="Pfam" id="PF13175"/>
    </source>
</evidence>
<dbReference type="SUPFAM" id="SSF52540">
    <property type="entry name" value="P-loop containing nucleoside triphosphate hydrolases"/>
    <property type="match status" value="1"/>
</dbReference>
<evidence type="ECO:0000313" key="3">
    <source>
        <dbReference type="Proteomes" id="UP000294644"/>
    </source>
</evidence>
<dbReference type="RefSeq" id="WP_132064640.1">
    <property type="nucleotide sequence ID" value="NZ_SMFN01000001.1"/>
</dbReference>
<dbReference type="Pfam" id="PF13175">
    <property type="entry name" value="AAA_15"/>
    <property type="match status" value="1"/>
</dbReference>